<feature type="region of interest" description="Disordered" evidence="1">
    <location>
        <begin position="62"/>
        <end position="112"/>
    </location>
</feature>
<sequence>YSTRPDYIGFNGSAESYWQKVGRFCRISRHYASTQAFTLRRLSLPSLAALYTTLLKSIFTYSDPDHVAPRPPRPPLRLRAERTRIPSSTFQPRTDDRSRSGRAALPPLPTQR</sequence>
<evidence type="ECO:0000313" key="3">
    <source>
        <dbReference type="Proteomes" id="UP000078541"/>
    </source>
</evidence>
<feature type="non-terminal residue" evidence="2">
    <location>
        <position position="1"/>
    </location>
</feature>
<proteinExistence type="predicted"/>
<dbReference type="Proteomes" id="UP000078541">
    <property type="component" value="Unassembled WGS sequence"/>
</dbReference>
<name>A0A195FLK9_9HYME</name>
<gene>
    <name evidence="2" type="ORF">ALC56_04372</name>
</gene>
<evidence type="ECO:0000256" key="1">
    <source>
        <dbReference type="SAM" id="MobiDB-lite"/>
    </source>
</evidence>
<dbReference type="AlphaFoldDB" id="A0A195FLK9"/>
<accession>A0A195FLK9</accession>
<protein>
    <submittedName>
        <fullName evidence="2">Uncharacterized protein</fullName>
    </submittedName>
</protein>
<keyword evidence="3" id="KW-1185">Reference proteome</keyword>
<organism evidence="2 3">
    <name type="scientific">Trachymyrmex septentrionalis</name>
    <dbReference type="NCBI Taxonomy" id="34720"/>
    <lineage>
        <taxon>Eukaryota</taxon>
        <taxon>Metazoa</taxon>
        <taxon>Ecdysozoa</taxon>
        <taxon>Arthropoda</taxon>
        <taxon>Hexapoda</taxon>
        <taxon>Insecta</taxon>
        <taxon>Pterygota</taxon>
        <taxon>Neoptera</taxon>
        <taxon>Endopterygota</taxon>
        <taxon>Hymenoptera</taxon>
        <taxon>Apocrita</taxon>
        <taxon>Aculeata</taxon>
        <taxon>Formicoidea</taxon>
        <taxon>Formicidae</taxon>
        <taxon>Myrmicinae</taxon>
        <taxon>Trachymyrmex</taxon>
    </lineage>
</organism>
<reference evidence="2 3" key="1">
    <citation type="submission" date="2016-03" db="EMBL/GenBank/DDBJ databases">
        <title>Trachymyrmex septentrionalis WGS genome.</title>
        <authorList>
            <person name="Nygaard S."/>
            <person name="Hu H."/>
            <person name="Boomsma J."/>
            <person name="Zhang G."/>
        </authorList>
    </citation>
    <scope>NUCLEOTIDE SEQUENCE [LARGE SCALE GENOMIC DNA]</scope>
    <source>
        <strain evidence="2">Tsep2-gDNA-1</strain>
        <tissue evidence="2">Whole body</tissue>
    </source>
</reference>
<evidence type="ECO:0000313" key="2">
    <source>
        <dbReference type="EMBL" id="KYN41221.1"/>
    </source>
</evidence>
<dbReference type="EMBL" id="KQ981490">
    <property type="protein sequence ID" value="KYN41221.1"/>
    <property type="molecule type" value="Genomic_DNA"/>
</dbReference>